<feature type="region of interest" description="Disordered" evidence="1">
    <location>
        <begin position="560"/>
        <end position="600"/>
    </location>
</feature>
<evidence type="ECO:0000313" key="3">
    <source>
        <dbReference type="EMBL" id="SJZ47670.1"/>
    </source>
</evidence>
<keyword evidence="4" id="KW-1185">Reference proteome</keyword>
<feature type="compositionally biased region" description="Basic and acidic residues" evidence="1">
    <location>
        <begin position="614"/>
        <end position="637"/>
    </location>
</feature>
<dbReference type="RefSeq" id="WP_078809449.1">
    <property type="nucleotide sequence ID" value="NZ_FUWM01000007.1"/>
</dbReference>
<dbReference type="Proteomes" id="UP000190625">
    <property type="component" value="Unassembled WGS sequence"/>
</dbReference>
<feature type="domain" description="Peptidase S55" evidence="2">
    <location>
        <begin position="1"/>
        <end position="146"/>
    </location>
</feature>
<dbReference type="Pfam" id="PF05580">
    <property type="entry name" value="Peptidase_S55"/>
    <property type="match status" value="1"/>
</dbReference>
<sequence length="655" mass="73089">MYKRWFIVIGLVISLLISLPALATNKPIKRNIMPVNQVKRDMTGIGKTVISGTKIEEFNVKVLGILKNQKVNQDLILVKVSGDLIEETGGIAAGMSGSPVYIDGKLIGAIGYGWQLTEHKIGMVTPIEDMINIWKLDKINNKKTAFLSDPIKVAGQVKTKVRFMNKEPRKITEQADNELLAYPAKTPLLVNGLGRGALDYLSNELQDYGLKPVQGGGVTQSQKKKIDDELKPGSAIAVQLVRGDIDVSAIGTLTYKEDDRVLGFGHRFMNKGESNYFLSSAYIHQMIKSLEMPFKLGAPLNLKGIITQDRTAGVGGKVGEFPKVVPLEVKVTDQDLNRTRDINVQLVRDEDLIQPLAGSVVYQAISSTIDRQGGGTAEVEMEIMANNLDEKIIKRKNIFYNRGDVAAVALNDFLKGLALITQNPFQKINLIDIKLNIKIKEEPQVALIEEVNFSQQKVKPGEEIEFKVKLRPYRKESIVEKYSFKVPENIDAGKVNIEIIGGREANFTSQQEVTKEETEYGHGKNETFKDLEEVIDTFKEQKINSELVIRVYPSYEEEAIPVSGDNNSKQSQISHQRKELSSKASDNIENEGSNVKANEEIFEESFSTNYILEGRVDTELEIQPKDKNKSKDKEGKKVTKPQVKNKDKVKSGHKS</sequence>
<accession>A0A1T4KZD2</accession>
<dbReference type="PROSITE" id="PS51494">
    <property type="entry name" value="SPOIVB"/>
    <property type="match status" value="1"/>
</dbReference>
<dbReference type="InterPro" id="IPR009003">
    <property type="entry name" value="Peptidase_S1_PA"/>
</dbReference>
<organism evidence="3 4">
    <name type="scientific">Selenihalanaerobacter shriftii</name>
    <dbReference type="NCBI Taxonomy" id="142842"/>
    <lineage>
        <taxon>Bacteria</taxon>
        <taxon>Bacillati</taxon>
        <taxon>Bacillota</taxon>
        <taxon>Clostridia</taxon>
        <taxon>Halanaerobiales</taxon>
        <taxon>Halobacteroidaceae</taxon>
        <taxon>Selenihalanaerobacter</taxon>
    </lineage>
</organism>
<dbReference type="AlphaFoldDB" id="A0A1T4KZD2"/>
<evidence type="ECO:0000256" key="1">
    <source>
        <dbReference type="SAM" id="MobiDB-lite"/>
    </source>
</evidence>
<dbReference type="SUPFAM" id="SSF50494">
    <property type="entry name" value="Trypsin-like serine proteases"/>
    <property type="match status" value="1"/>
</dbReference>
<feature type="compositionally biased region" description="Polar residues" evidence="1">
    <location>
        <begin position="564"/>
        <end position="574"/>
    </location>
</feature>
<dbReference type="OrthoDB" id="9765242at2"/>
<dbReference type="STRING" id="142842.SAMN02745118_00954"/>
<proteinExistence type="predicted"/>
<evidence type="ECO:0000313" key="4">
    <source>
        <dbReference type="Proteomes" id="UP000190625"/>
    </source>
</evidence>
<gene>
    <name evidence="3" type="ORF">SAMN02745118_00954</name>
</gene>
<feature type="compositionally biased region" description="Polar residues" evidence="1">
    <location>
        <begin position="582"/>
        <end position="596"/>
    </location>
</feature>
<feature type="compositionally biased region" description="Basic and acidic residues" evidence="1">
    <location>
        <begin position="644"/>
        <end position="655"/>
    </location>
</feature>
<reference evidence="4" key="1">
    <citation type="submission" date="2017-02" db="EMBL/GenBank/DDBJ databases">
        <authorList>
            <person name="Varghese N."/>
            <person name="Submissions S."/>
        </authorList>
    </citation>
    <scope>NUCLEOTIDE SEQUENCE [LARGE SCALE GENOMIC DNA]</scope>
    <source>
        <strain evidence="4">ATCC BAA-73</strain>
    </source>
</reference>
<protein>
    <submittedName>
        <fullName evidence="3">SpoIVB peptidase S55</fullName>
    </submittedName>
</protein>
<name>A0A1T4KZD2_9FIRM</name>
<feature type="region of interest" description="Disordered" evidence="1">
    <location>
        <begin position="613"/>
        <end position="655"/>
    </location>
</feature>
<evidence type="ECO:0000259" key="2">
    <source>
        <dbReference type="PROSITE" id="PS51494"/>
    </source>
</evidence>
<dbReference type="EMBL" id="FUWM01000007">
    <property type="protein sequence ID" value="SJZ47670.1"/>
    <property type="molecule type" value="Genomic_DNA"/>
</dbReference>
<dbReference type="InterPro" id="IPR008763">
    <property type="entry name" value="Peptidase_S55"/>
</dbReference>